<dbReference type="AlphaFoldDB" id="A0A917P6I7"/>
<dbReference type="EMBL" id="BMMU01000037">
    <property type="protein sequence ID" value="GGJ64122.1"/>
    <property type="molecule type" value="Genomic_DNA"/>
</dbReference>
<protein>
    <submittedName>
        <fullName evidence="1">Uncharacterized protein</fullName>
    </submittedName>
</protein>
<name>A0A917P6I7_9ACTN</name>
<organism evidence="1 2">
    <name type="scientific">Streptomyces lacrimifluminis</name>
    <dbReference type="NCBI Taxonomy" id="1500077"/>
    <lineage>
        <taxon>Bacteria</taxon>
        <taxon>Bacillati</taxon>
        <taxon>Actinomycetota</taxon>
        <taxon>Actinomycetes</taxon>
        <taxon>Kitasatosporales</taxon>
        <taxon>Streptomycetaceae</taxon>
        <taxon>Streptomyces</taxon>
    </lineage>
</organism>
<comment type="caution">
    <text evidence="1">The sequence shown here is derived from an EMBL/GenBank/DDBJ whole genome shotgun (WGS) entry which is preliminary data.</text>
</comment>
<reference evidence="1" key="2">
    <citation type="submission" date="2020-09" db="EMBL/GenBank/DDBJ databases">
        <authorList>
            <person name="Sun Q."/>
            <person name="Zhou Y."/>
        </authorList>
    </citation>
    <scope>NUCLEOTIDE SEQUENCE</scope>
    <source>
        <strain evidence="1">CGMCC 4.7272</strain>
    </source>
</reference>
<evidence type="ECO:0000313" key="1">
    <source>
        <dbReference type="EMBL" id="GGJ64122.1"/>
    </source>
</evidence>
<accession>A0A917P6I7</accession>
<dbReference type="Proteomes" id="UP000625682">
    <property type="component" value="Unassembled WGS sequence"/>
</dbReference>
<proteinExistence type="predicted"/>
<gene>
    <name evidence="1" type="ORF">GCM10012282_71690</name>
</gene>
<evidence type="ECO:0000313" key="2">
    <source>
        <dbReference type="Proteomes" id="UP000625682"/>
    </source>
</evidence>
<sequence>MCVPKVTVPERTGEPPVLWKASVTFSHQRLSVGSRTGTPVVRCAGPTGCDGTGVVAVEVGVEVGVVTGVGGETEADVDVGAGVAG</sequence>
<reference evidence="1" key="1">
    <citation type="journal article" date="2014" name="Int. J. Syst. Evol. Microbiol.">
        <title>Complete genome sequence of Corynebacterium casei LMG S-19264T (=DSM 44701T), isolated from a smear-ripened cheese.</title>
        <authorList>
            <consortium name="US DOE Joint Genome Institute (JGI-PGF)"/>
            <person name="Walter F."/>
            <person name="Albersmeier A."/>
            <person name="Kalinowski J."/>
            <person name="Ruckert C."/>
        </authorList>
    </citation>
    <scope>NUCLEOTIDE SEQUENCE</scope>
    <source>
        <strain evidence="1">CGMCC 4.7272</strain>
    </source>
</reference>
<keyword evidence="2" id="KW-1185">Reference proteome</keyword>